<dbReference type="Pfam" id="PF00155">
    <property type="entry name" value="Aminotran_1_2"/>
    <property type="match status" value="1"/>
</dbReference>
<dbReference type="InterPro" id="IPR015421">
    <property type="entry name" value="PyrdxlP-dep_Trfase_major"/>
</dbReference>
<evidence type="ECO:0000256" key="2">
    <source>
        <dbReference type="ARBA" id="ARBA00007441"/>
    </source>
</evidence>
<dbReference type="GO" id="GO:0008483">
    <property type="term" value="F:transaminase activity"/>
    <property type="evidence" value="ECO:0007669"/>
    <property type="project" value="UniProtKB-KW"/>
</dbReference>
<evidence type="ECO:0000256" key="5">
    <source>
        <dbReference type="ARBA" id="ARBA00022898"/>
    </source>
</evidence>
<dbReference type="SUPFAM" id="SSF53383">
    <property type="entry name" value="PLP-dependent transferases"/>
    <property type="match status" value="1"/>
</dbReference>
<feature type="domain" description="Aminotransferase class I/classII large" evidence="7">
    <location>
        <begin position="30"/>
        <end position="397"/>
    </location>
</feature>
<evidence type="ECO:0000256" key="6">
    <source>
        <dbReference type="RuleBase" id="RU000481"/>
    </source>
</evidence>
<dbReference type="InterPro" id="IPR004838">
    <property type="entry name" value="NHTrfase_class1_PyrdxlP-BS"/>
</dbReference>
<reference evidence="9" key="1">
    <citation type="journal article" date="2019" name="Int. J. Syst. Evol. Microbiol.">
        <title>The Global Catalogue of Microorganisms (GCM) 10K type strain sequencing project: providing services to taxonomists for standard genome sequencing and annotation.</title>
        <authorList>
            <consortium name="The Broad Institute Genomics Platform"/>
            <consortium name="The Broad Institute Genome Sequencing Center for Infectious Disease"/>
            <person name="Wu L."/>
            <person name="Ma J."/>
        </authorList>
    </citation>
    <scope>NUCLEOTIDE SEQUENCE [LARGE SCALE GENOMIC DNA]</scope>
    <source>
        <strain evidence="9">NBRC 108565</strain>
    </source>
</reference>
<dbReference type="Proteomes" id="UP001321475">
    <property type="component" value="Chromosome"/>
</dbReference>
<keyword evidence="4 6" id="KW-0808">Transferase</keyword>
<protein>
    <recommendedName>
        <fullName evidence="6">Aminotransferase</fullName>
        <ecNumber evidence="6">2.6.1.-</ecNumber>
    </recommendedName>
</protein>
<evidence type="ECO:0000256" key="1">
    <source>
        <dbReference type="ARBA" id="ARBA00001933"/>
    </source>
</evidence>
<dbReference type="CDD" id="cd00609">
    <property type="entry name" value="AAT_like"/>
    <property type="match status" value="1"/>
</dbReference>
<dbReference type="Gene3D" id="3.40.640.10">
    <property type="entry name" value="Type I PLP-dependent aspartate aminotransferase-like (Major domain)"/>
    <property type="match status" value="1"/>
</dbReference>
<keyword evidence="9" id="KW-1185">Reference proteome</keyword>
<comment type="cofactor">
    <cofactor evidence="1 6">
        <name>pyridoxal 5'-phosphate</name>
        <dbReference type="ChEBI" id="CHEBI:597326"/>
    </cofactor>
</comment>
<evidence type="ECO:0000256" key="4">
    <source>
        <dbReference type="ARBA" id="ARBA00022679"/>
    </source>
</evidence>
<evidence type="ECO:0000256" key="3">
    <source>
        <dbReference type="ARBA" id="ARBA00022576"/>
    </source>
</evidence>
<gene>
    <name evidence="8" type="ORF">GCM10025865_14520</name>
</gene>
<dbReference type="PANTHER" id="PTHR46383">
    <property type="entry name" value="ASPARTATE AMINOTRANSFERASE"/>
    <property type="match status" value="1"/>
</dbReference>
<keyword evidence="5" id="KW-0663">Pyridoxal phosphate</keyword>
<proteinExistence type="inferred from homology"/>
<dbReference type="PANTHER" id="PTHR46383:SF2">
    <property type="entry name" value="AMINOTRANSFERASE"/>
    <property type="match status" value="1"/>
</dbReference>
<evidence type="ECO:0000313" key="9">
    <source>
        <dbReference type="Proteomes" id="UP001321475"/>
    </source>
</evidence>
<keyword evidence="3 6" id="KW-0032">Aminotransferase</keyword>
<dbReference type="EC" id="2.6.1.-" evidence="6"/>
<name>A0ABM8G292_9CELL</name>
<sequence length="406" mass="42550">MKVSRRSRVAPFAVMQILAAANARRDAGESVLNLCAGEPSTGASDVVRQRAAELLRTENLGYTEAMGAPALRRAVATHYERWYGVDVDPSRIAVTTGSSGGFVLAFLASFEVGDRVALARPGYPAYKNILASLGCEVVELDCGPDERYQPTVPRLMEAYYEGGLDGLVLASPANPTGTMVSAAELETLARWCAEHDVRLISDEIYHGITYPGTAAAGAGAAASVPEGSPAGAATAARYLGDGAVVVSSFSKYWAMTGWRLGWLVLPEDLVDPVDALAGNVALCPPALAQHAGVAAFTDEGMAAARENVERYAVSRALLLDRADELGWSPVAPADGAFYLYGNVSRFGLDSVTYCERLLAETGVAITPGTDFDGVAGGDWVRLSFAAAPDVVAAAVDRIVAWQAGLA</sequence>
<dbReference type="PROSITE" id="PS00105">
    <property type="entry name" value="AA_TRANSFER_CLASS_1"/>
    <property type="match status" value="1"/>
</dbReference>
<dbReference type="RefSeq" id="WP_286219172.1">
    <property type="nucleotide sequence ID" value="NZ_AP027729.1"/>
</dbReference>
<organism evidence="8 9">
    <name type="scientific">Paraoerskovia sediminicola</name>
    <dbReference type="NCBI Taxonomy" id="1138587"/>
    <lineage>
        <taxon>Bacteria</taxon>
        <taxon>Bacillati</taxon>
        <taxon>Actinomycetota</taxon>
        <taxon>Actinomycetes</taxon>
        <taxon>Micrococcales</taxon>
        <taxon>Cellulomonadaceae</taxon>
        <taxon>Paraoerskovia</taxon>
    </lineage>
</organism>
<dbReference type="InterPro" id="IPR050596">
    <property type="entry name" value="AspAT/PAT-like"/>
</dbReference>
<accession>A0ABM8G292</accession>
<dbReference type="InterPro" id="IPR004839">
    <property type="entry name" value="Aminotransferase_I/II_large"/>
</dbReference>
<evidence type="ECO:0000313" key="8">
    <source>
        <dbReference type="EMBL" id="BDZ42153.1"/>
    </source>
</evidence>
<dbReference type="EMBL" id="AP027729">
    <property type="protein sequence ID" value="BDZ42153.1"/>
    <property type="molecule type" value="Genomic_DNA"/>
</dbReference>
<dbReference type="InterPro" id="IPR015424">
    <property type="entry name" value="PyrdxlP-dep_Trfase"/>
</dbReference>
<comment type="similarity">
    <text evidence="2 6">Belongs to the class-I pyridoxal-phosphate-dependent aminotransferase family.</text>
</comment>
<evidence type="ECO:0000259" key="7">
    <source>
        <dbReference type="Pfam" id="PF00155"/>
    </source>
</evidence>